<evidence type="ECO:0000259" key="4">
    <source>
        <dbReference type="PROSITE" id="PS50110"/>
    </source>
</evidence>
<evidence type="ECO:0000313" key="5">
    <source>
        <dbReference type="EMBL" id="GGH06887.1"/>
    </source>
</evidence>
<keyword evidence="2" id="KW-0902">Two-component regulatory system</keyword>
<dbReference type="InterPro" id="IPR050595">
    <property type="entry name" value="Bact_response_regulator"/>
</dbReference>
<dbReference type="Gene3D" id="3.40.50.2300">
    <property type="match status" value="1"/>
</dbReference>
<comment type="caution">
    <text evidence="5">The sequence shown here is derived from an EMBL/GenBank/DDBJ whole genome shotgun (WGS) entry which is preliminary data.</text>
</comment>
<evidence type="ECO:0000313" key="6">
    <source>
        <dbReference type="Proteomes" id="UP000603912"/>
    </source>
</evidence>
<evidence type="ECO:0000256" key="3">
    <source>
        <dbReference type="PROSITE-ProRule" id="PRU00169"/>
    </source>
</evidence>
<dbReference type="SMART" id="SM00448">
    <property type="entry name" value="REC"/>
    <property type="match status" value="1"/>
</dbReference>
<dbReference type="RefSeq" id="WP_188515822.1">
    <property type="nucleotide sequence ID" value="NZ_BMES01000001.1"/>
</dbReference>
<protein>
    <submittedName>
        <fullName evidence="5">Response regulator</fullName>
    </submittedName>
</protein>
<dbReference type="Proteomes" id="UP000603912">
    <property type="component" value="Unassembled WGS sequence"/>
</dbReference>
<dbReference type="InterPro" id="IPR001789">
    <property type="entry name" value="Sig_transdc_resp-reg_receiver"/>
</dbReference>
<proteinExistence type="predicted"/>
<dbReference type="PANTHER" id="PTHR44591:SF14">
    <property type="entry name" value="PROTEIN PILG"/>
    <property type="match status" value="1"/>
</dbReference>
<reference evidence="5" key="2">
    <citation type="submission" date="2020-09" db="EMBL/GenBank/DDBJ databases">
        <authorList>
            <person name="Sun Q."/>
            <person name="Zhou Y."/>
        </authorList>
    </citation>
    <scope>NUCLEOTIDE SEQUENCE</scope>
    <source>
        <strain evidence="5">CGMCC 1.12214</strain>
    </source>
</reference>
<dbReference type="PROSITE" id="PS50110">
    <property type="entry name" value="RESPONSE_REGULATORY"/>
    <property type="match status" value="1"/>
</dbReference>
<feature type="modified residue" description="4-aspartylphosphate" evidence="3">
    <location>
        <position position="58"/>
    </location>
</feature>
<dbReference type="Pfam" id="PF00072">
    <property type="entry name" value="Response_reg"/>
    <property type="match status" value="1"/>
</dbReference>
<feature type="domain" description="Response regulatory" evidence="4">
    <location>
        <begin position="8"/>
        <end position="122"/>
    </location>
</feature>
<evidence type="ECO:0000256" key="1">
    <source>
        <dbReference type="ARBA" id="ARBA00022553"/>
    </source>
</evidence>
<dbReference type="PANTHER" id="PTHR44591">
    <property type="entry name" value="STRESS RESPONSE REGULATOR PROTEIN 1"/>
    <property type="match status" value="1"/>
</dbReference>
<keyword evidence="6" id="KW-1185">Reference proteome</keyword>
<organism evidence="5 6">
    <name type="scientific">Alsobacter metallidurans</name>
    <dbReference type="NCBI Taxonomy" id="340221"/>
    <lineage>
        <taxon>Bacteria</taxon>
        <taxon>Pseudomonadati</taxon>
        <taxon>Pseudomonadota</taxon>
        <taxon>Alphaproteobacteria</taxon>
        <taxon>Hyphomicrobiales</taxon>
        <taxon>Alsobacteraceae</taxon>
        <taxon>Alsobacter</taxon>
    </lineage>
</organism>
<name>A0A917MG71_9HYPH</name>
<sequence>MPLDRSSPVLVIDDSQIMTNILRRLLQQAGFRDVDVAVGAQAGLNRVAERGYGLVVCDWLMPPYTGADVKNAMARRAQLAAIPVLLITAQAKSHDVYGNALGPMIVKPFNAETLAARIDSLVDSEAA</sequence>
<dbReference type="AlphaFoldDB" id="A0A917MG71"/>
<keyword evidence="1 3" id="KW-0597">Phosphoprotein</keyword>
<accession>A0A917MG71</accession>
<dbReference type="EMBL" id="BMES01000001">
    <property type="protein sequence ID" value="GGH06887.1"/>
    <property type="molecule type" value="Genomic_DNA"/>
</dbReference>
<evidence type="ECO:0000256" key="2">
    <source>
        <dbReference type="ARBA" id="ARBA00023012"/>
    </source>
</evidence>
<dbReference type="InterPro" id="IPR011006">
    <property type="entry name" value="CheY-like_superfamily"/>
</dbReference>
<dbReference type="GO" id="GO:0000160">
    <property type="term" value="P:phosphorelay signal transduction system"/>
    <property type="evidence" value="ECO:0007669"/>
    <property type="project" value="UniProtKB-KW"/>
</dbReference>
<gene>
    <name evidence="5" type="ORF">GCM10007036_01390</name>
</gene>
<dbReference type="SUPFAM" id="SSF52172">
    <property type="entry name" value="CheY-like"/>
    <property type="match status" value="1"/>
</dbReference>
<reference evidence="5" key="1">
    <citation type="journal article" date="2014" name="Int. J. Syst. Evol. Microbiol.">
        <title>Complete genome sequence of Corynebacterium casei LMG S-19264T (=DSM 44701T), isolated from a smear-ripened cheese.</title>
        <authorList>
            <consortium name="US DOE Joint Genome Institute (JGI-PGF)"/>
            <person name="Walter F."/>
            <person name="Albersmeier A."/>
            <person name="Kalinowski J."/>
            <person name="Ruckert C."/>
        </authorList>
    </citation>
    <scope>NUCLEOTIDE SEQUENCE</scope>
    <source>
        <strain evidence="5">CGMCC 1.12214</strain>
    </source>
</reference>